<evidence type="ECO:0000313" key="2">
    <source>
        <dbReference type="Proteomes" id="UP001157353"/>
    </source>
</evidence>
<evidence type="ECO:0000313" key="1">
    <source>
        <dbReference type="EMBL" id="GLS90208.1"/>
    </source>
</evidence>
<reference evidence="2" key="1">
    <citation type="journal article" date="2019" name="Int. J. Syst. Evol. Microbiol.">
        <title>The Global Catalogue of Microorganisms (GCM) 10K type strain sequencing project: providing services to taxonomists for standard genome sequencing and annotation.</title>
        <authorList>
            <consortium name="The Broad Institute Genomics Platform"/>
            <consortium name="The Broad Institute Genome Sequencing Center for Infectious Disease"/>
            <person name="Wu L."/>
            <person name="Ma J."/>
        </authorList>
    </citation>
    <scope>NUCLEOTIDE SEQUENCE [LARGE SCALE GENOMIC DNA]</scope>
    <source>
        <strain evidence="2">NBRC 103166</strain>
    </source>
</reference>
<sequence length="83" mass="9337">MSNDKQEINSADIIALANAQLPEHEDFIEGVKVEKVAAQHGVITFKGESFLDKDGLPTAKSMIAFNLYKWLCHHFSNKYTLID</sequence>
<dbReference type="Proteomes" id="UP001157353">
    <property type="component" value="Unassembled WGS sequence"/>
</dbReference>
<dbReference type="EMBL" id="BSPQ01000002">
    <property type="protein sequence ID" value="GLS90208.1"/>
    <property type="molecule type" value="Genomic_DNA"/>
</dbReference>
<dbReference type="Gene3D" id="3.30.300.360">
    <property type="entry name" value="Protein of unknown function (DUF2498)"/>
    <property type="match status" value="1"/>
</dbReference>
<gene>
    <name evidence="1" type="ORF">GCM10007916_12750</name>
</gene>
<proteinExistence type="predicted"/>
<organism evidence="1 2">
    <name type="scientific">Psychromonas marina</name>
    <dbReference type="NCBI Taxonomy" id="88364"/>
    <lineage>
        <taxon>Bacteria</taxon>
        <taxon>Pseudomonadati</taxon>
        <taxon>Pseudomonadota</taxon>
        <taxon>Gammaproteobacteria</taxon>
        <taxon>Alteromonadales</taxon>
        <taxon>Psychromonadaceae</taxon>
        <taxon>Psychromonas</taxon>
    </lineage>
</organism>
<keyword evidence="2" id="KW-1185">Reference proteome</keyword>
<protein>
    <recommendedName>
        <fullName evidence="3">DUF2498 family protein</fullName>
    </recommendedName>
</protein>
<dbReference type="Pfam" id="PF10692">
    <property type="entry name" value="DUF2498"/>
    <property type="match status" value="1"/>
</dbReference>
<evidence type="ECO:0008006" key="3">
    <source>
        <dbReference type="Google" id="ProtNLM"/>
    </source>
</evidence>
<dbReference type="InterPro" id="IPR038191">
    <property type="entry name" value="YciN_sf"/>
</dbReference>
<comment type="caution">
    <text evidence="1">The sequence shown here is derived from an EMBL/GenBank/DDBJ whole genome shotgun (WGS) entry which is preliminary data.</text>
</comment>
<name>A0ABQ6DZA0_9GAMM</name>
<dbReference type="RefSeq" id="WP_284203327.1">
    <property type="nucleotide sequence ID" value="NZ_BSPQ01000002.1"/>
</dbReference>
<dbReference type="InterPro" id="IPR019633">
    <property type="entry name" value="DUF2498"/>
</dbReference>
<accession>A0ABQ6DZA0</accession>